<evidence type="ECO:0000259" key="1">
    <source>
        <dbReference type="Pfam" id="PF02771"/>
    </source>
</evidence>
<gene>
    <name evidence="2" type="ORF">NCTC9637_02630</name>
</gene>
<evidence type="ECO:0000313" key="3">
    <source>
        <dbReference type="Proteomes" id="UP000255099"/>
    </source>
</evidence>
<sequence length="114" mass="12580">MCTENYELVQQEAVLFAKQHLALAAQNIERQQFIVPDIISCVAQAGYLGASIPQKYGGRGYDSYQLCALHEVMAGVHGSLENLITVTGMVSTLLQRVAAQRKKPIICQSWQRGN</sequence>
<accession>A0A377W1D6</accession>
<name>A0A377W1D6_KLEPN</name>
<organism evidence="2 3">
    <name type="scientific">Klebsiella pneumoniae</name>
    <dbReference type="NCBI Taxonomy" id="573"/>
    <lineage>
        <taxon>Bacteria</taxon>
        <taxon>Pseudomonadati</taxon>
        <taxon>Pseudomonadota</taxon>
        <taxon>Gammaproteobacteria</taxon>
        <taxon>Enterobacterales</taxon>
        <taxon>Enterobacteriaceae</taxon>
        <taxon>Klebsiella/Raoultella group</taxon>
        <taxon>Klebsiella</taxon>
        <taxon>Klebsiella pneumoniae complex</taxon>
    </lineage>
</organism>
<reference evidence="2 3" key="1">
    <citation type="submission" date="2018-06" db="EMBL/GenBank/DDBJ databases">
        <authorList>
            <consortium name="Pathogen Informatics"/>
            <person name="Doyle S."/>
        </authorList>
    </citation>
    <scope>NUCLEOTIDE SEQUENCE [LARGE SCALE GENOMIC DNA]</scope>
    <source>
        <strain evidence="2 3">NCTC9637</strain>
    </source>
</reference>
<feature type="domain" description="Acyl-CoA dehydrogenase/oxidase N-terminal" evidence="1">
    <location>
        <begin position="3"/>
        <end position="100"/>
    </location>
</feature>
<dbReference type="GO" id="GO:0016627">
    <property type="term" value="F:oxidoreductase activity, acting on the CH-CH group of donors"/>
    <property type="evidence" value="ECO:0007669"/>
    <property type="project" value="InterPro"/>
</dbReference>
<proteinExistence type="predicted"/>
<protein>
    <submittedName>
        <fullName evidence="2">Butyryl-CoA dehydrogenase</fullName>
    </submittedName>
</protein>
<dbReference type="AlphaFoldDB" id="A0A377W1D6"/>
<dbReference type="SUPFAM" id="SSF56645">
    <property type="entry name" value="Acyl-CoA dehydrogenase NM domain-like"/>
    <property type="match status" value="1"/>
</dbReference>
<dbReference type="InterPro" id="IPR013786">
    <property type="entry name" value="AcylCoA_DH/ox_N"/>
</dbReference>
<dbReference type="InterPro" id="IPR009100">
    <property type="entry name" value="AcylCoA_DH/oxidase_NM_dom_sf"/>
</dbReference>
<dbReference type="Gene3D" id="1.10.540.10">
    <property type="entry name" value="Acyl-CoA dehydrogenase/oxidase, N-terminal domain"/>
    <property type="match status" value="1"/>
</dbReference>
<dbReference type="EMBL" id="UGLB01000003">
    <property type="protein sequence ID" value="STT47705.1"/>
    <property type="molecule type" value="Genomic_DNA"/>
</dbReference>
<dbReference type="Proteomes" id="UP000255099">
    <property type="component" value="Unassembled WGS sequence"/>
</dbReference>
<dbReference type="Pfam" id="PF02771">
    <property type="entry name" value="Acyl-CoA_dh_N"/>
    <property type="match status" value="1"/>
</dbReference>
<evidence type="ECO:0000313" key="2">
    <source>
        <dbReference type="EMBL" id="STT47705.1"/>
    </source>
</evidence>
<dbReference type="GO" id="GO:0050660">
    <property type="term" value="F:flavin adenine dinucleotide binding"/>
    <property type="evidence" value="ECO:0007669"/>
    <property type="project" value="InterPro"/>
</dbReference>
<dbReference type="InterPro" id="IPR037069">
    <property type="entry name" value="AcylCoA_DH/ox_N_sf"/>
</dbReference>